<name>A0A9N7UEW0_PLEPL</name>
<feature type="compositionally biased region" description="Low complexity" evidence="1">
    <location>
        <begin position="85"/>
        <end position="96"/>
    </location>
</feature>
<sequence length="118" mass="13141">DVIHALKDGEEAEEPGFRGCHRTLKTVLSRDSETERLRLRRLKEKNHFSLHWNLTDFFSATCELSQTLIPDGAVDIHTSSLSALPPGHQSQHSSPPTKKLPIAGTPSTRCGQRGAMHY</sequence>
<proteinExistence type="predicted"/>
<reference evidence="2" key="1">
    <citation type="submission" date="2020-03" db="EMBL/GenBank/DDBJ databases">
        <authorList>
            <person name="Weist P."/>
        </authorList>
    </citation>
    <scope>NUCLEOTIDE SEQUENCE</scope>
</reference>
<gene>
    <name evidence="2" type="ORF">PLEPLA_LOCUS16974</name>
</gene>
<feature type="region of interest" description="Disordered" evidence="1">
    <location>
        <begin position="77"/>
        <end position="118"/>
    </location>
</feature>
<evidence type="ECO:0000256" key="1">
    <source>
        <dbReference type="SAM" id="MobiDB-lite"/>
    </source>
</evidence>
<organism evidence="2 3">
    <name type="scientific">Pleuronectes platessa</name>
    <name type="common">European plaice</name>
    <dbReference type="NCBI Taxonomy" id="8262"/>
    <lineage>
        <taxon>Eukaryota</taxon>
        <taxon>Metazoa</taxon>
        <taxon>Chordata</taxon>
        <taxon>Craniata</taxon>
        <taxon>Vertebrata</taxon>
        <taxon>Euteleostomi</taxon>
        <taxon>Actinopterygii</taxon>
        <taxon>Neopterygii</taxon>
        <taxon>Teleostei</taxon>
        <taxon>Neoteleostei</taxon>
        <taxon>Acanthomorphata</taxon>
        <taxon>Carangaria</taxon>
        <taxon>Pleuronectiformes</taxon>
        <taxon>Pleuronectoidei</taxon>
        <taxon>Pleuronectidae</taxon>
        <taxon>Pleuronectes</taxon>
    </lineage>
</organism>
<comment type="caution">
    <text evidence="2">The sequence shown here is derived from an EMBL/GenBank/DDBJ whole genome shotgun (WGS) entry which is preliminary data.</text>
</comment>
<feature type="non-terminal residue" evidence="2">
    <location>
        <position position="118"/>
    </location>
</feature>
<protein>
    <submittedName>
        <fullName evidence="2">Uncharacterized protein</fullName>
    </submittedName>
</protein>
<evidence type="ECO:0000313" key="2">
    <source>
        <dbReference type="EMBL" id="CAB1428999.1"/>
    </source>
</evidence>
<dbReference type="AlphaFoldDB" id="A0A9N7UEW0"/>
<accession>A0A9N7UEW0</accession>
<keyword evidence="3" id="KW-1185">Reference proteome</keyword>
<evidence type="ECO:0000313" key="3">
    <source>
        <dbReference type="Proteomes" id="UP001153269"/>
    </source>
</evidence>
<dbReference type="Proteomes" id="UP001153269">
    <property type="component" value="Unassembled WGS sequence"/>
</dbReference>
<dbReference type="EMBL" id="CADEAL010001108">
    <property type="protein sequence ID" value="CAB1428999.1"/>
    <property type="molecule type" value="Genomic_DNA"/>
</dbReference>